<evidence type="ECO:0000313" key="2">
    <source>
        <dbReference type="Proteomes" id="UP000179233"/>
    </source>
</evidence>
<dbReference type="AlphaFoldDB" id="A0A1G1VU61"/>
<proteinExistence type="predicted"/>
<gene>
    <name evidence="1" type="ORF">A2786_04390</name>
</gene>
<reference evidence="1 2" key="1">
    <citation type="journal article" date="2016" name="Nat. Commun.">
        <title>Thousands of microbial genomes shed light on interconnected biogeochemical processes in an aquifer system.</title>
        <authorList>
            <person name="Anantharaman K."/>
            <person name="Brown C.T."/>
            <person name="Hug L.A."/>
            <person name="Sharon I."/>
            <person name="Castelle C.J."/>
            <person name="Probst A.J."/>
            <person name="Thomas B.C."/>
            <person name="Singh A."/>
            <person name="Wilkins M.J."/>
            <person name="Karaoz U."/>
            <person name="Brodie E.L."/>
            <person name="Williams K.H."/>
            <person name="Hubbard S.S."/>
            <person name="Banfield J.F."/>
        </authorList>
    </citation>
    <scope>NUCLEOTIDE SEQUENCE [LARGE SCALE GENOMIC DNA]</scope>
</reference>
<comment type="caution">
    <text evidence="1">The sequence shown here is derived from an EMBL/GenBank/DDBJ whole genome shotgun (WGS) entry which is preliminary data.</text>
</comment>
<evidence type="ECO:0000313" key="1">
    <source>
        <dbReference type="EMBL" id="OGY18938.1"/>
    </source>
</evidence>
<dbReference type="Proteomes" id="UP000179233">
    <property type="component" value="Unassembled WGS sequence"/>
</dbReference>
<sequence length="88" mass="10620">MENQIYMFSVVVKDETSQTQHQVTLNKADYQRLTNGDVKPEHLIKKAFEYLLDQEPKEKILPKFDFTRIGLYFPNFHNDIKKRMEDRK</sequence>
<accession>A0A1G1VU61</accession>
<name>A0A1G1VU61_9BACT</name>
<organism evidence="1 2">
    <name type="scientific">Candidatus Chisholmbacteria bacterium RIFCSPHIGHO2_01_FULL_52_32</name>
    <dbReference type="NCBI Taxonomy" id="1797591"/>
    <lineage>
        <taxon>Bacteria</taxon>
        <taxon>Candidatus Chisholmiibacteriota</taxon>
    </lineage>
</organism>
<protein>
    <submittedName>
        <fullName evidence="1">Uncharacterized protein</fullName>
    </submittedName>
</protein>
<dbReference type="EMBL" id="MHCJ01000003">
    <property type="protein sequence ID" value="OGY18938.1"/>
    <property type="molecule type" value="Genomic_DNA"/>
</dbReference>